<protein>
    <submittedName>
        <fullName evidence="1">Uncharacterized protein</fullName>
    </submittedName>
</protein>
<reference evidence="1" key="1">
    <citation type="submission" date="2018-05" db="EMBL/GenBank/DDBJ databases">
        <authorList>
            <person name="Lanie J.A."/>
            <person name="Ng W.-L."/>
            <person name="Kazmierczak K.M."/>
            <person name="Andrzejewski T.M."/>
            <person name="Davidsen T.M."/>
            <person name="Wayne K.J."/>
            <person name="Tettelin H."/>
            <person name="Glass J.I."/>
            <person name="Rusch D."/>
            <person name="Podicherti R."/>
            <person name="Tsui H.-C.T."/>
            <person name="Winkler M.E."/>
        </authorList>
    </citation>
    <scope>NUCLEOTIDE SEQUENCE</scope>
</reference>
<feature type="non-terminal residue" evidence="1">
    <location>
        <position position="51"/>
    </location>
</feature>
<sequence>MKTIQILRHSYLLTVLLLCSNYNSYSQNLYAIDTIRSAYITFYDANWDNLL</sequence>
<proteinExistence type="predicted"/>
<dbReference type="EMBL" id="UINC01218952">
    <property type="protein sequence ID" value="SVE46204.1"/>
    <property type="molecule type" value="Genomic_DNA"/>
</dbReference>
<accession>A0A383DPF7</accession>
<gene>
    <name evidence="1" type="ORF">METZ01_LOCUS499058</name>
</gene>
<organism evidence="1">
    <name type="scientific">marine metagenome</name>
    <dbReference type="NCBI Taxonomy" id="408172"/>
    <lineage>
        <taxon>unclassified sequences</taxon>
        <taxon>metagenomes</taxon>
        <taxon>ecological metagenomes</taxon>
    </lineage>
</organism>
<name>A0A383DPF7_9ZZZZ</name>
<dbReference type="AlphaFoldDB" id="A0A383DPF7"/>
<evidence type="ECO:0000313" key="1">
    <source>
        <dbReference type="EMBL" id="SVE46204.1"/>
    </source>
</evidence>